<reference evidence="3 4" key="1">
    <citation type="submission" date="2019-07" db="EMBL/GenBank/DDBJ databases">
        <title>Whole genome shotgun sequence of Gluconobacter wancherniae NBRC 103581.</title>
        <authorList>
            <person name="Hosoyama A."/>
            <person name="Uohara A."/>
            <person name="Ohji S."/>
            <person name="Ichikawa N."/>
        </authorList>
    </citation>
    <scope>NUCLEOTIDE SEQUENCE [LARGE SCALE GENOMIC DNA]</scope>
    <source>
        <strain evidence="3 4">NBRC 103581</strain>
    </source>
</reference>
<dbReference type="OrthoDB" id="7283489at2"/>
<evidence type="ECO:0000313" key="4">
    <source>
        <dbReference type="Proteomes" id="UP000321230"/>
    </source>
</evidence>
<feature type="signal peptide" evidence="1">
    <location>
        <begin position="1"/>
        <end position="19"/>
    </location>
</feature>
<dbReference type="EMBL" id="BJUZ01000003">
    <property type="protein sequence ID" value="GEK94420.1"/>
    <property type="molecule type" value="Genomic_DNA"/>
</dbReference>
<feature type="chain" id="PRO_5021716565" description="Cupin type-2 domain-containing protein" evidence="1">
    <location>
        <begin position="20"/>
        <end position="139"/>
    </location>
</feature>
<dbReference type="AlphaFoldDB" id="A0A511B1U9"/>
<dbReference type="InterPro" id="IPR013096">
    <property type="entry name" value="Cupin_2"/>
</dbReference>
<proteinExistence type="predicted"/>
<dbReference type="InterPro" id="IPR011051">
    <property type="entry name" value="RmlC_Cupin_sf"/>
</dbReference>
<feature type="domain" description="Cupin type-2" evidence="2">
    <location>
        <begin position="57"/>
        <end position="125"/>
    </location>
</feature>
<evidence type="ECO:0000256" key="1">
    <source>
        <dbReference type="SAM" id="SignalP"/>
    </source>
</evidence>
<dbReference type="Gene3D" id="2.60.120.10">
    <property type="entry name" value="Jelly Rolls"/>
    <property type="match status" value="1"/>
</dbReference>
<dbReference type="PANTHER" id="PTHR36114:SF1">
    <property type="entry name" value="16.7 KDA PROTEIN IN WHIE LOCUS"/>
    <property type="match status" value="1"/>
</dbReference>
<keyword evidence="1" id="KW-0732">Signal</keyword>
<evidence type="ECO:0000259" key="2">
    <source>
        <dbReference type="Pfam" id="PF07883"/>
    </source>
</evidence>
<protein>
    <recommendedName>
        <fullName evidence="2">Cupin type-2 domain-containing protein</fullName>
    </recommendedName>
</protein>
<organism evidence="3 4">
    <name type="scientific">Gluconobacter wancherniae NBRC 103581</name>
    <dbReference type="NCBI Taxonomy" id="656744"/>
    <lineage>
        <taxon>Bacteria</taxon>
        <taxon>Pseudomonadati</taxon>
        <taxon>Pseudomonadota</taxon>
        <taxon>Alphaproteobacteria</taxon>
        <taxon>Acetobacterales</taxon>
        <taxon>Acetobacteraceae</taxon>
        <taxon>Gluconobacter</taxon>
    </lineage>
</organism>
<sequence length="139" mass="14880">MRALFVSIVALSAPALAHAQHLDASKVSVIHPKSGVDMQELLGQGAALNSARQSIARFSIAPGTEYPESYNRASEEIFIVIAGRGTVWLDGKAQSLNTGDLVKIAPGVRHKVRADANVALSFYAISAPPFRPDDYVQTH</sequence>
<comment type="caution">
    <text evidence="3">The sequence shown here is derived from an EMBL/GenBank/DDBJ whole genome shotgun (WGS) entry which is preliminary data.</text>
</comment>
<dbReference type="PANTHER" id="PTHR36114">
    <property type="entry name" value="16.7 KDA PROTEIN IN WHIE LOCUS"/>
    <property type="match status" value="1"/>
</dbReference>
<dbReference type="Proteomes" id="UP000321230">
    <property type="component" value="Unassembled WGS sequence"/>
</dbReference>
<dbReference type="RefSeq" id="WP_146797920.1">
    <property type="nucleotide sequence ID" value="NZ_BARC01000002.1"/>
</dbReference>
<evidence type="ECO:0000313" key="3">
    <source>
        <dbReference type="EMBL" id="GEK94420.1"/>
    </source>
</evidence>
<name>A0A511B1U9_9PROT</name>
<gene>
    <name evidence="3" type="ORF">GWA01_21900</name>
</gene>
<dbReference type="InterPro" id="IPR052044">
    <property type="entry name" value="PKS_Associated_Protein"/>
</dbReference>
<dbReference type="SUPFAM" id="SSF51182">
    <property type="entry name" value="RmlC-like cupins"/>
    <property type="match status" value="1"/>
</dbReference>
<dbReference type="Pfam" id="PF07883">
    <property type="entry name" value="Cupin_2"/>
    <property type="match status" value="1"/>
</dbReference>
<accession>A0A511B1U9</accession>
<dbReference type="InterPro" id="IPR014710">
    <property type="entry name" value="RmlC-like_jellyroll"/>
</dbReference>
<keyword evidence="4" id="KW-1185">Reference proteome</keyword>